<dbReference type="InterPro" id="IPR004568">
    <property type="entry name" value="Ppantetheine-prot_Trfase_dom"/>
</dbReference>
<dbReference type="InterPro" id="IPR002582">
    <property type="entry name" value="ACPS"/>
</dbReference>
<dbReference type="InterPro" id="IPR037143">
    <property type="entry name" value="4-PPantetheinyl_Trfase_dom_sf"/>
</dbReference>
<feature type="domain" description="4'-phosphopantetheinyl transferase" evidence="9">
    <location>
        <begin position="6"/>
        <end position="113"/>
    </location>
</feature>
<dbReference type="HAMAP" id="MF_00101">
    <property type="entry name" value="AcpS"/>
    <property type="match status" value="1"/>
</dbReference>
<organism evidence="10 11">
    <name type="scientific">Pelolinea submarina</name>
    <dbReference type="NCBI Taxonomy" id="913107"/>
    <lineage>
        <taxon>Bacteria</taxon>
        <taxon>Bacillati</taxon>
        <taxon>Chloroflexota</taxon>
        <taxon>Anaerolineae</taxon>
        <taxon>Anaerolineales</taxon>
        <taxon>Anaerolineaceae</taxon>
        <taxon>Pelolinea</taxon>
    </lineage>
</organism>
<keyword evidence="8" id="KW-0963">Cytoplasm</keyword>
<feature type="binding site" evidence="8">
    <location>
        <position position="8"/>
    </location>
    <ligand>
        <name>Mg(2+)</name>
        <dbReference type="ChEBI" id="CHEBI:18420"/>
    </ligand>
</feature>
<dbReference type="GO" id="GO:0008897">
    <property type="term" value="F:holo-[acyl-carrier-protein] synthase activity"/>
    <property type="evidence" value="ECO:0007669"/>
    <property type="project" value="UniProtKB-UniRule"/>
</dbReference>
<evidence type="ECO:0000256" key="8">
    <source>
        <dbReference type="HAMAP-Rule" id="MF_00101"/>
    </source>
</evidence>
<dbReference type="EMBL" id="QUMS01000002">
    <property type="protein sequence ID" value="REG08433.1"/>
    <property type="molecule type" value="Genomic_DNA"/>
</dbReference>
<dbReference type="SUPFAM" id="SSF56214">
    <property type="entry name" value="4'-phosphopantetheinyl transferase"/>
    <property type="match status" value="1"/>
</dbReference>
<comment type="cofactor">
    <cofactor evidence="8">
        <name>Mg(2+)</name>
        <dbReference type="ChEBI" id="CHEBI:18420"/>
    </cofactor>
</comment>
<gene>
    <name evidence="8" type="primary">acpS</name>
    <name evidence="10" type="ORF">DFR64_1800</name>
</gene>
<dbReference type="EC" id="2.7.8.7" evidence="8"/>
<evidence type="ECO:0000313" key="10">
    <source>
        <dbReference type="EMBL" id="REG08433.1"/>
    </source>
</evidence>
<dbReference type="GO" id="GO:0000287">
    <property type="term" value="F:magnesium ion binding"/>
    <property type="evidence" value="ECO:0007669"/>
    <property type="project" value="UniProtKB-UniRule"/>
</dbReference>
<evidence type="ECO:0000256" key="6">
    <source>
        <dbReference type="ARBA" id="ARBA00023098"/>
    </source>
</evidence>
<name>A0A347ZNF0_9CHLR</name>
<keyword evidence="2 8" id="KW-0808">Transferase</keyword>
<dbReference type="Gene3D" id="3.90.470.20">
    <property type="entry name" value="4'-phosphopantetheinyl transferase domain"/>
    <property type="match status" value="1"/>
</dbReference>
<evidence type="ECO:0000256" key="3">
    <source>
        <dbReference type="ARBA" id="ARBA00022723"/>
    </source>
</evidence>
<evidence type="ECO:0000256" key="2">
    <source>
        <dbReference type="ARBA" id="ARBA00022679"/>
    </source>
</evidence>
<comment type="similarity">
    <text evidence="8">Belongs to the P-Pant transferase superfamily. AcpS family.</text>
</comment>
<evidence type="ECO:0000256" key="5">
    <source>
        <dbReference type="ARBA" id="ARBA00022842"/>
    </source>
</evidence>
<dbReference type="InterPro" id="IPR008278">
    <property type="entry name" value="4-PPantetheinyl_Trfase_dom"/>
</dbReference>
<comment type="caution">
    <text evidence="10">The sequence shown here is derived from an EMBL/GenBank/DDBJ whole genome shotgun (WGS) entry which is preliminary data.</text>
</comment>
<dbReference type="RefSeq" id="WP_116225088.1">
    <property type="nucleotide sequence ID" value="NZ_AP018437.1"/>
</dbReference>
<keyword evidence="3 8" id="KW-0479">Metal-binding</keyword>
<comment type="function">
    <text evidence="8">Transfers the 4'-phosphopantetheine moiety from coenzyme A to a Ser of acyl-carrier-protein.</text>
</comment>
<keyword evidence="4 8" id="KW-0276">Fatty acid metabolism</keyword>
<dbReference type="Pfam" id="PF01648">
    <property type="entry name" value="ACPS"/>
    <property type="match status" value="1"/>
</dbReference>
<keyword evidence="6 8" id="KW-0443">Lipid metabolism</keyword>
<dbReference type="Proteomes" id="UP000256388">
    <property type="component" value="Unassembled WGS sequence"/>
</dbReference>
<keyword evidence="7 8" id="KW-0275">Fatty acid biosynthesis</keyword>
<dbReference type="GO" id="GO:0005737">
    <property type="term" value="C:cytoplasm"/>
    <property type="evidence" value="ECO:0007669"/>
    <property type="project" value="UniProtKB-SubCell"/>
</dbReference>
<proteinExistence type="inferred from homology"/>
<evidence type="ECO:0000256" key="4">
    <source>
        <dbReference type="ARBA" id="ARBA00022832"/>
    </source>
</evidence>
<dbReference type="GO" id="GO:0006633">
    <property type="term" value="P:fatty acid biosynthetic process"/>
    <property type="evidence" value="ECO:0007669"/>
    <property type="project" value="UniProtKB-UniRule"/>
</dbReference>
<dbReference type="OrthoDB" id="517356at2"/>
<evidence type="ECO:0000256" key="7">
    <source>
        <dbReference type="ARBA" id="ARBA00023160"/>
    </source>
</evidence>
<reference evidence="10 11" key="1">
    <citation type="submission" date="2018-08" db="EMBL/GenBank/DDBJ databases">
        <title>Genomic Encyclopedia of Type Strains, Phase IV (KMG-IV): sequencing the most valuable type-strain genomes for metagenomic binning, comparative biology and taxonomic classification.</title>
        <authorList>
            <person name="Goeker M."/>
        </authorList>
    </citation>
    <scope>NUCLEOTIDE SEQUENCE [LARGE SCALE GENOMIC DNA]</scope>
    <source>
        <strain evidence="10 11">DSM 23923</strain>
    </source>
</reference>
<keyword evidence="5 8" id="KW-0460">Magnesium</keyword>
<dbReference type="NCBIfam" id="TIGR00516">
    <property type="entry name" value="acpS"/>
    <property type="match status" value="1"/>
</dbReference>
<comment type="catalytic activity">
    <reaction evidence="8">
        <text>apo-[ACP] + CoA = holo-[ACP] + adenosine 3',5'-bisphosphate + H(+)</text>
        <dbReference type="Rhea" id="RHEA:12068"/>
        <dbReference type="Rhea" id="RHEA-COMP:9685"/>
        <dbReference type="Rhea" id="RHEA-COMP:9690"/>
        <dbReference type="ChEBI" id="CHEBI:15378"/>
        <dbReference type="ChEBI" id="CHEBI:29999"/>
        <dbReference type="ChEBI" id="CHEBI:57287"/>
        <dbReference type="ChEBI" id="CHEBI:58343"/>
        <dbReference type="ChEBI" id="CHEBI:64479"/>
        <dbReference type="EC" id="2.7.8.7"/>
    </reaction>
</comment>
<keyword evidence="1 8" id="KW-0444">Lipid biosynthesis</keyword>
<dbReference type="NCBIfam" id="TIGR00556">
    <property type="entry name" value="pantethn_trn"/>
    <property type="match status" value="1"/>
</dbReference>
<keyword evidence="11" id="KW-1185">Reference proteome</keyword>
<evidence type="ECO:0000256" key="1">
    <source>
        <dbReference type="ARBA" id="ARBA00022516"/>
    </source>
</evidence>
<evidence type="ECO:0000259" key="9">
    <source>
        <dbReference type="Pfam" id="PF01648"/>
    </source>
</evidence>
<accession>A0A347ZNF0</accession>
<sequence>MKLITGLDLVEIARFRQLNPEILSRFYERVFTPAEIEYIGKRFEAAAGIFCAKEAIVKALGCGIGPVSWQEVEIHHTADGMPQADLHGSALQLANQMGMQQCSISISHTREYASAVAVALLEDEESSKTQ</sequence>
<evidence type="ECO:0000313" key="11">
    <source>
        <dbReference type="Proteomes" id="UP000256388"/>
    </source>
</evidence>
<comment type="subcellular location">
    <subcellularLocation>
        <location evidence="8">Cytoplasm</location>
    </subcellularLocation>
</comment>
<dbReference type="AlphaFoldDB" id="A0A347ZNF0"/>
<feature type="binding site" evidence="8">
    <location>
        <position position="54"/>
    </location>
    <ligand>
        <name>Mg(2+)</name>
        <dbReference type="ChEBI" id="CHEBI:18420"/>
    </ligand>
</feature>
<protein>
    <recommendedName>
        <fullName evidence="8">Holo-[acyl-carrier-protein] synthase</fullName>
        <shortName evidence="8">Holo-ACP synthase</shortName>
        <ecNumber evidence="8">2.7.8.7</ecNumber>
    </recommendedName>
    <alternativeName>
        <fullName evidence="8">4'-phosphopantetheinyl transferase AcpS</fullName>
    </alternativeName>
</protein>